<dbReference type="PANTHER" id="PTHR48207:SF3">
    <property type="entry name" value="SUCCINATE--HYDROXYMETHYLGLUTARATE COA-TRANSFERASE"/>
    <property type="match status" value="1"/>
</dbReference>
<dbReference type="GO" id="GO:0008410">
    <property type="term" value="F:CoA-transferase activity"/>
    <property type="evidence" value="ECO:0007669"/>
    <property type="project" value="TreeGrafter"/>
</dbReference>
<dbReference type="PANTHER" id="PTHR48207">
    <property type="entry name" value="SUCCINATE--HYDROXYMETHYLGLUTARATE COA-TRANSFERASE"/>
    <property type="match status" value="1"/>
</dbReference>
<dbReference type="AlphaFoldDB" id="A0A0F9KDI6"/>
<dbReference type="InterPro" id="IPR023606">
    <property type="entry name" value="CoA-Trfase_III_dom_1_sf"/>
</dbReference>
<gene>
    <name evidence="2" type="ORF">LCGC14_1716670</name>
</gene>
<organism evidence="2">
    <name type="scientific">marine sediment metagenome</name>
    <dbReference type="NCBI Taxonomy" id="412755"/>
    <lineage>
        <taxon>unclassified sequences</taxon>
        <taxon>metagenomes</taxon>
        <taxon>ecological metagenomes</taxon>
    </lineage>
</organism>
<dbReference type="EMBL" id="LAZR01015389">
    <property type="protein sequence ID" value="KKM13390.1"/>
    <property type="molecule type" value="Genomic_DNA"/>
</dbReference>
<evidence type="ECO:0000313" key="2">
    <source>
        <dbReference type="EMBL" id="KKM13390.1"/>
    </source>
</evidence>
<sequence>MPDLALDDLRVIDLSQGIAGPYCAKLLADCGAEVIKVEPPQGDYARTLGPFPDDVPHHDKGGLFIHLNGNKKSVTLDIETESGRTVLRKLLAKADALVESYAPGHLASLGLGYDDLKEEFPELVYCSITPFGQTGPYSGYRGNSLTCMALSGLMYVTGDPDKEPLCTGGEPAEYFAGLNAFAGVLAAVGHRASNGGGQQIDVSMLEALGAADEYNTTLYSFMGAIRKRFYSRHLFAYPADIFPCKDGHIVVVPGATGFPLGMAVLMEQMELEQSTLFINLWMRSIQWQKFEEILRPYLLEHDWRDLLTRAQELRMPFGPVMSPRLLQEDEHMKARGFFQEVEQPELGRTQVAGAPYKMSETPLRSGAAPILGEHTHDALLELGYDTEEARILRERGVT</sequence>
<comment type="caution">
    <text evidence="2">The sequence shown here is derived from an EMBL/GenBank/DDBJ whole genome shotgun (WGS) entry which is preliminary data.</text>
</comment>
<accession>A0A0F9KDI6</accession>
<dbReference type="Gene3D" id="3.40.50.10540">
    <property type="entry name" value="Crotonobetainyl-coa:carnitine coa-transferase, domain 1"/>
    <property type="match status" value="1"/>
</dbReference>
<evidence type="ECO:0008006" key="3">
    <source>
        <dbReference type="Google" id="ProtNLM"/>
    </source>
</evidence>
<dbReference type="SUPFAM" id="SSF89796">
    <property type="entry name" value="CoA-transferase family III (CaiB/BaiF)"/>
    <property type="match status" value="1"/>
</dbReference>
<dbReference type="Gene3D" id="3.30.1540.10">
    <property type="entry name" value="formyl-coa transferase, domain 3"/>
    <property type="match status" value="1"/>
</dbReference>
<keyword evidence="1" id="KW-0808">Transferase</keyword>
<evidence type="ECO:0000256" key="1">
    <source>
        <dbReference type="ARBA" id="ARBA00022679"/>
    </source>
</evidence>
<reference evidence="2" key="1">
    <citation type="journal article" date="2015" name="Nature">
        <title>Complex archaea that bridge the gap between prokaryotes and eukaryotes.</title>
        <authorList>
            <person name="Spang A."/>
            <person name="Saw J.H."/>
            <person name="Jorgensen S.L."/>
            <person name="Zaremba-Niedzwiedzka K."/>
            <person name="Martijn J."/>
            <person name="Lind A.E."/>
            <person name="van Eijk R."/>
            <person name="Schleper C."/>
            <person name="Guy L."/>
            <person name="Ettema T.J."/>
        </authorList>
    </citation>
    <scope>NUCLEOTIDE SEQUENCE</scope>
</reference>
<proteinExistence type="predicted"/>
<protein>
    <recommendedName>
        <fullName evidence="3">CoA transferase</fullName>
    </recommendedName>
</protein>
<dbReference type="Pfam" id="PF02515">
    <property type="entry name" value="CoA_transf_3"/>
    <property type="match status" value="1"/>
</dbReference>
<dbReference type="InterPro" id="IPR044855">
    <property type="entry name" value="CoA-Trfase_III_dom3_sf"/>
</dbReference>
<name>A0A0F9KDI6_9ZZZZ</name>
<dbReference type="InterPro" id="IPR050483">
    <property type="entry name" value="CoA-transferase_III_domain"/>
</dbReference>
<dbReference type="InterPro" id="IPR003673">
    <property type="entry name" value="CoA-Trfase_fam_III"/>
</dbReference>